<reference evidence="1 2" key="1">
    <citation type="submission" date="2019-08" db="EMBL/GenBank/DDBJ databases">
        <title>Complete genome sequence of Candidatus Uab amorphum.</title>
        <authorList>
            <person name="Shiratori T."/>
            <person name="Suzuki S."/>
            <person name="Kakizawa Y."/>
            <person name="Ishida K."/>
        </authorList>
    </citation>
    <scope>NUCLEOTIDE SEQUENCE [LARGE SCALE GENOMIC DNA]</scope>
    <source>
        <strain evidence="1 2">SRT547</strain>
    </source>
</reference>
<organism evidence="1 2">
    <name type="scientific">Uabimicrobium amorphum</name>
    <dbReference type="NCBI Taxonomy" id="2596890"/>
    <lineage>
        <taxon>Bacteria</taxon>
        <taxon>Pseudomonadati</taxon>
        <taxon>Planctomycetota</taxon>
        <taxon>Candidatus Uabimicrobiia</taxon>
        <taxon>Candidatus Uabimicrobiales</taxon>
        <taxon>Candidatus Uabimicrobiaceae</taxon>
        <taxon>Candidatus Uabimicrobium</taxon>
    </lineage>
</organism>
<accession>A0A5S9IVP7</accession>
<dbReference type="Proteomes" id="UP000326354">
    <property type="component" value="Chromosome"/>
</dbReference>
<evidence type="ECO:0000313" key="1">
    <source>
        <dbReference type="EMBL" id="BBM88132.1"/>
    </source>
</evidence>
<gene>
    <name evidence="1" type="ORF">UABAM_06548</name>
</gene>
<dbReference type="RefSeq" id="WP_151972340.1">
    <property type="nucleotide sequence ID" value="NZ_AP019860.1"/>
</dbReference>
<dbReference type="AlphaFoldDB" id="A0A5S9IVP7"/>
<evidence type="ECO:0000313" key="2">
    <source>
        <dbReference type="Proteomes" id="UP000326354"/>
    </source>
</evidence>
<proteinExistence type="predicted"/>
<keyword evidence="2" id="KW-1185">Reference proteome</keyword>
<sequence>MIKKILCIFFITTFISLHSQEATKFVKVKTLDLKVVPYPWANELSLSINIFAKRIFKDVKFQIRLQYEGRKIGSYTVTVKENEGRYYAKKKFEPLNKPAQEVLYGDYNVYIEMVVEEQNSKFKARWKKFSSATRLAIAQKTFSIGKKNQVQKQQKEIQEFYIERMKELNRLYKILKKQEVVEYRNRGFRRQKWRQWLYTEYLQKINNEKKQLEIRQARVYHPKYNYTLNGMKYYCDLLVRIGKTSTMILYKRHGLKQDATSMSGIDPFAIKSRKSLNKIIEGIHRSSAKEMGISLKKELGFIPPPK</sequence>
<dbReference type="EMBL" id="AP019860">
    <property type="protein sequence ID" value="BBM88132.1"/>
    <property type="molecule type" value="Genomic_DNA"/>
</dbReference>
<dbReference type="KEGG" id="uam:UABAM_06548"/>
<name>A0A5S9IVP7_UABAM</name>
<protein>
    <submittedName>
        <fullName evidence="1">Uncharacterized protein</fullName>
    </submittedName>
</protein>